<dbReference type="GO" id="GO:0042781">
    <property type="term" value="F:3'-tRNA processing endoribonuclease activity"/>
    <property type="evidence" value="ECO:0007669"/>
    <property type="project" value="TreeGrafter"/>
</dbReference>
<dbReference type="EMBL" id="VTUX01000003">
    <property type="protein sequence ID" value="KAA1192580.1"/>
    <property type="molecule type" value="Genomic_DNA"/>
</dbReference>
<reference evidence="3 4" key="1">
    <citation type="submission" date="2019-09" db="EMBL/GenBank/DDBJ databases">
        <authorList>
            <person name="Chen X.-Y."/>
        </authorList>
    </citation>
    <scope>NUCLEOTIDE SEQUENCE [LARGE SCALE GENOMIC DNA]</scope>
    <source>
        <strain evidence="3 4">NY5</strain>
    </source>
</reference>
<name>A0A5B0WZS2_9GAMM</name>
<dbReference type="InterPro" id="IPR001279">
    <property type="entry name" value="Metallo-B-lactamas"/>
</dbReference>
<dbReference type="CDD" id="cd07719">
    <property type="entry name" value="arylsulfatase_AtsA-like_MBL-fold"/>
    <property type="match status" value="1"/>
</dbReference>
<feature type="domain" description="Metallo-beta-lactamase" evidence="2">
    <location>
        <begin position="68"/>
        <end position="272"/>
    </location>
</feature>
<dbReference type="Proteomes" id="UP000323708">
    <property type="component" value="Unassembled WGS sequence"/>
</dbReference>
<dbReference type="InterPro" id="IPR036866">
    <property type="entry name" value="RibonucZ/Hydroxyglut_hydro"/>
</dbReference>
<sequence length="357" mass="38031">MKRRLLILTLTLTFAFIILYYQRANIAAILLERGMASRLAADTIAELEDGLHLALCGAGGPMPGPRASGPCVIVVAGKNLFVVDAGTDGPRNLLRLGYQPGAIQAVFLTHFHSDHIDGLGEMSTLRWAGGANTAPLPVYGPSGVERVVDGFNAAYAQDFIYRNEHHGDLVAPLSGAGMRAVPFTTPATGELALVYQDDGLQVEALAVDHSPVEPAVGYRFSYKGRSLLITGDTVKLANIEAFARGVDLLVHEALAPNLVKLMQDSAESLGNSTMAKISSDIPDYHASPVDAAETARAAGVGHLLYYHIVPPLVLPGQDLLYLNGAEKIFPDYTLGEDGVSFSLPANSTEIRLTRKGM</sequence>
<dbReference type="AlphaFoldDB" id="A0A5B0WZS2"/>
<dbReference type="RefSeq" id="WP_149610863.1">
    <property type="nucleotide sequence ID" value="NZ_VTUX01000003.1"/>
</dbReference>
<evidence type="ECO:0000313" key="4">
    <source>
        <dbReference type="Proteomes" id="UP000323708"/>
    </source>
</evidence>
<dbReference type="Pfam" id="PF00753">
    <property type="entry name" value="Lactamase_B"/>
    <property type="match status" value="1"/>
</dbReference>
<comment type="caution">
    <text evidence="3">The sequence shown here is derived from an EMBL/GenBank/DDBJ whole genome shotgun (WGS) entry which is preliminary data.</text>
</comment>
<dbReference type="InterPro" id="IPR044094">
    <property type="entry name" value="AtsA-like_MBL-fold"/>
</dbReference>
<keyword evidence="1 3" id="KW-0378">Hydrolase</keyword>
<organism evidence="3 4">
    <name type="scientific">Pseudohalioglobus sediminis</name>
    <dbReference type="NCBI Taxonomy" id="2606449"/>
    <lineage>
        <taxon>Bacteria</taxon>
        <taxon>Pseudomonadati</taxon>
        <taxon>Pseudomonadota</taxon>
        <taxon>Gammaproteobacteria</taxon>
        <taxon>Cellvibrionales</taxon>
        <taxon>Halieaceae</taxon>
        <taxon>Pseudohalioglobus</taxon>
    </lineage>
</organism>
<dbReference type="Gene3D" id="3.60.15.10">
    <property type="entry name" value="Ribonuclease Z/Hydroxyacylglutathione hydrolase-like"/>
    <property type="match status" value="1"/>
</dbReference>
<dbReference type="PANTHER" id="PTHR46018:SF2">
    <property type="entry name" value="ZINC PHOSPHODIESTERASE ELAC PROTEIN 1"/>
    <property type="match status" value="1"/>
</dbReference>
<evidence type="ECO:0000313" key="3">
    <source>
        <dbReference type="EMBL" id="KAA1192580.1"/>
    </source>
</evidence>
<evidence type="ECO:0000259" key="2">
    <source>
        <dbReference type="SMART" id="SM00849"/>
    </source>
</evidence>
<protein>
    <submittedName>
        <fullName evidence="3">MBL fold metallo-hydrolase</fullName>
    </submittedName>
</protein>
<proteinExistence type="predicted"/>
<gene>
    <name evidence="3" type="ORF">F0M18_07890</name>
</gene>
<accession>A0A5B0WZS2</accession>
<dbReference type="SUPFAM" id="SSF56281">
    <property type="entry name" value="Metallo-hydrolase/oxidoreductase"/>
    <property type="match status" value="1"/>
</dbReference>
<keyword evidence="4" id="KW-1185">Reference proteome</keyword>
<dbReference type="PANTHER" id="PTHR46018">
    <property type="entry name" value="ZINC PHOSPHODIESTERASE ELAC PROTEIN 1"/>
    <property type="match status" value="1"/>
</dbReference>
<evidence type="ECO:0000256" key="1">
    <source>
        <dbReference type="ARBA" id="ARBA00022801"/>
    </source>
</evidence>
<dbReference type="SMART" id="SM00849">
    <property type="entry name" value="Lactamase_B"/>
    <property type="match status" value="1"/>
</dbReference>